<dbReference type="AlphaFoldDB" id="J3P5U3"/>
<feature type="transmembrane region" description="Helical" evidence="1">
    <location>
        <begin position="356"/>
        <end position="375"/>
    </location>
</feature>
<keyword evidence="1" id="KW-0472">Membrane</keyword>
<protein>
    <submittedName>
        <fullName evidence="2 3">Uncharacterized protein</fullName>
    </submittedName>
</protein>
<keyword evidence="1" id="KW-0812">Transmembrane</keyword>
<keyword evidence="1" id="KW-1133">Transmembrane helix</keyword>
<feature type="non-terminal residue" evidence="2">
    <location>
        <position position="444"/>
    </location>
</feature>
<feature type="transmembrane region" description="Helical" evidence="1">
    <location>
        <begin position="322"/>
        <end position="344"/>
    </location>
</feature>
<evidence type="ECO:0000256" key="1">
    <source>
        <dbReference type="SAM" id="Phobius"/>
    </source>
</evidence>
<accession>J3P5U3</accession>
<dbReference type="EMBL" id="GL385398">
    <property type="protein sequence ID" value="EJT75045.1"/>
    <property type="molecule type" value="Genomic_DNA"/>
</dbReference>
<dbReference type="GeneID" id="20349341"/>
<dbReference type="eggNOG" id="ENOG502RN6C">
    <property type="taxonomic scope" value="Eukaryota"/>
</dbReference>
<dbReference type="VEuPathDB" id="FungiDB:GGTG_08883"/>
<reference evidence="4" key="1">
    <citation type="submission" date="2010-07" db="EMBL/GenBank/DDBJ databases">
        <title>The genome sequence of Gaeumannomyces graminis var. tritici strain R3-111a-1.</title>
        <authorList>
            <consortium name="The Broad Institute Genome Sequencing Platform"/>
            <person name="Ma L.-J."/>
            <person name="Dead R."/>
            <person name="Young S."/>
            <person name="Zeng Q."/>
            <person name="Koehrsen M."/>
            <person name="Alvarado L."/>
            <person name="Berlin A."/>
            <person name="Chapman S.B."/>
            <person name="Chen Z."/>
            <person name="Freedman E."/>
            <person name="Gellesch M."/>
            <person name="Goldberg J."/>
            <person name="Griggs A."/>
            <person name="Gujja S."/>
            <person name="Heilman E.R."/>
            <person name="Heiman D."/>
            <person name="Hepburn T."/>
            <person name="Howarth C."/>
            <person name="Jen D."/>
            <person name="Larson L."/>
            <person name="Mehta T."/>
            <person name="Neiman D."/>
            <person name="Pearson M."/>
            <person name="Roberts A."/>
            <person name="Saif S."/>
            <person name="Shea T."/>
            <person name="Shenoy N."/>
            <person name="Sisk P."/>
            <person name="Stolte C."/>
            <person name="Sykes S."/>
            <person name="Walk T."/>
            <person name="White J."/>
            <person name="Yandava C."/>
            <person name="Haas B."/>
            <person name="Nusbaum C."/>
            <person name="Birren B."/>
        </authorList>
    </citation>
    <scope>NUCLEOTIDE SEQUENCE [LARGE SCALE GENOMIC DNA]</scope>
    <source>
        <strain evidence="4">R3-111a-1</strain>
    </source>
</reference>
<dbReference type="EnsemblFungi" id="EJT75045">
    <property type="protein sequence ID" value="EJT75045"/>
    <property type="gene ID" value="GGTG_08883"/>
</dbReference>
<organism evidence="2">
    <name type="scientific">Gaeumannomyces tritici (strain R3-111a-1)</name>
    <name type="common">Wheat and barley take-all root rot fungus</name>
    <name type="synonym">Gaeumannomyces graminis var. tritici</name>
    <dbReference type="NCBI Taxonomy" id="644352"/>
    <lineage>
        <taxon>Eukaryota</taxon>
        <taxon>Fungi</taxon>
        <taxon>Dikarya</taxon>
        <taxon>Ascomycota</taxon>
        <taxon>Pezizomycotina</taxon>
        <taxon>Sordariomycetes</taxon>
        <taxon>Sordariomycetidae</taxon>
        <taxon>Magnaporthales</taxon>
        <taxon>Magnaporthaceae</taxon>
        <taxon>Gaeumannomyces</taxon>
    </lineage>
</organism>
<gene>
    <name evidence="3" type="primary">20349341</name>
    <name evidence="2" type="ORF">GGTG_08883</name>
</gene>
<evidence type="ECO:0000313" key="2">
    <source>
        <dbReference type="EMBL" id="EJT75045.1"/>
    </source>
</evidence>
<reference evidence="2" key="3">
    <citation type="submission" date="2010-09" db="EMBL/GenBank/DDBJ databases">
        <title>Annotation of Gaeumannomyces graminis var. tritici R3-111a-1.</title>
        <authorList>
            <consortium name="The Broad Institute Genome Sequencing Platform"/>
            <person name="Ma L.-J."/>
            <person name="Dead R."/>
            <person name="Young S.K."/>
            <person name="Zeng Q."/>
            <person name="Gargeya S."/>
            <person name="Fitzgerald M."/>
            <person name="Haas B."/>
            <person name="Abouelleil A."/>
            <person name="Alvarado L."/>
            <person name="Arachchi H.M."/>
            <person name="Berlin A."/>
            <person name="Brown A."/>
            <person name="Chapman S.B."/>
            <person name="Chen Z."/>
            <person name="Dunbar C."/>
            <person name="Freedman E."/>
            <person name="Gearin G."/>
            <person name="Gellesch M."/>
            <person name="Goldberg J."/>
            <person name="Griggs A."/>
            <person name="Gujja S."/>
            <person name="Heiman D."/>
            <person name="Howarth C."/>
            <person name="Larson L."/>
            <person name="Lui A."/>
            <person name="MacDonald P.J.P."/>
            <person name="Mehta T."/>
            <person name="Montmayeur A."/>
            <person name="Murphy C."/>
            <person name="Neiman D."/>
            <person name="Pearson M."/>
            <person name="Priest M."/>
            <person name="Roberts A."/>
            <person name="Saif S."/>
            <person name="Shea T."/>
            <person name="Shenoy N."/>
            <person name="Sisk P."/>
            <person name="Stolte C."/>
            <person name="Sykes S."/>
            <person name="Yandava C."/>
            <person name="Wortman J."/>
            <person name="Nusbaum C."/>
            <person name="Birren B."/>
        </authorList>
    </citation>
    <scope>NUCLEOTIDE SEQUENCE</scope>
    <source>
        <strain evidence="2">R3-111a-1</strain>
    </source>
</reference>
<proteinExistence type="predicted"/>
<sequence>MTSATQTFDDMQDAPSKIANVSLRRRTGARRADALQNICIANSAQFRQELTAPDPRHRKGLQQLRRIVDCVLKLDLETTLFLTKDTSSDSQRANIQHHFRRRYEGIHPVSDWLDKELSAKQASGIDVDGDDDYDTLGELTERQLGSILRETNAAKFWPRMLLGRIAELNEQHIVHSRMREDLAGAFELSLGMLLEQAPETQGEYLSLVVANLQSAELRLAKVVERAVVLRDRVRAAVAADEEPTLLDQEMLDALRRRLTALEEAHYFEAWTLVKDKDSRLGGVENQRLTDPEDVWRPRDEEPQAQETQVVVAETQGASMAALMGLSMAVTLLAMLPACVGFYRLEDARGGWFDADFWALVASAVLQLLGLLVQLVAPLASPDKFRSALPAEAKHLVWGFSVVVCLCTVAAMVLYGCVSLLWSAMVGFVAQAFLGVIQLVLVFSR</sequence>
<feature type="transmembrane region" description="Helical" evidence="1">
    <location>
        <begin position="395"/>
        <end position="414"/>
    </location>
</feature>
<reference evidence="3" key="4">
    <citation type="journal article" date="2015" name="G3 (Bethesda)">
        <title>Genome sequences of three phytopathogenic species of the Magnaporthaceae family of fungi.</title>
        <authorList>
            <person name="Okagaki L.H."/>
            <person name="Nunes C.C."/>
            <person name="Sailsbery J."/>
            <person name="Clay B."/>
            <person name="Brown D."/>
            <person name="John T."/>
            <person name="Oh Y."/>
            <person name="Young N."/>
            <person name="Fitzgerald M."/>
            <person name="Haas B.J."/>
            <person name="Zeng Q."/>
            <person name="Young S."/>
            <person name="Adiconis X."/>
            <person name="Fan L."/>
            <person name="Levin J.Z."/>
            <person name="Mitchell T.K."/>
            <person name="Okubara P.A."/>
            <person name="Farman M.L."/>
            <person name="Kohn L.M."/>
            <person name="Birren B."/>
            <person name="Ma L.-J."/>
            <person name="Dean R.A."/>
        </authorList>
    </citation>
    <scope>NUCLEOTIDE SEQUENCE</scope>
    <source>
        <strain evidence="3">R3-111a-1</strain>
    </source>
</reference>
<evidence type="ECO:0000313" key="4">
    <source>
        <dbReference type="Proteomes" id="UP000006039"/>
    </source>
</evidence>
<dbReference type="Proteomes" id="UP000006039">
    <property type="component" value="Unassembled WGS sequence"/>
</dbReference>
<name>J3P5U3_GAET3</name>
<keyword evidence="4" id="KW-1185">Reference proteome</keyword>
<reference evidence="3" key="5">
    <citation type="submission" date="2018-04" db="UniProtKB">
        <authorList>
            <consortium name="EnsemblFungi"/>
        </authorList>
    </citation>
    <scope>IDENTIFICATION</scope>
    <source>
        <strain evidence="3">R3-111a-1</strain>
    </source>
</reference>
<evidence type="ECO:0000313" key="3">
    <source>
        <dbReference type="EnsemblFungi" id="EJT75045"/>
    </source>
</evidence>
<feature type="transmembrane region" description="Helical" evidence="1">
    <location>
        <begin position="420"/>
        <end position="442"/>
    </location>
</feature>
<dbReference type="OrthoDB" id="3502958at2759"/>
<reference evidence="2" key="2">
    <citation type="submission" date="2010-07" db="EMBL/GenBank/DDBJ databases">
        <authorList>
            <consortium name="The Broad Institute Genome Sequencing Platform"/>
            <consortium name="Broad Institute Genome Sequencing Center for Infectious Disease"/>
            <person name="Ma L.-J."/>
            <person name="Dead R."/>
            <person name="Young S."/>
            <person name="Zeng Q."/>
            <person name="Koehrsen M."/>
            <person name="Alvarado L."/>
            <person name="Berlin A."/>
            <person name="Chapman S.B."/>
            <person name="Chen Z."/>
            <person name="Freedman E."/>
            <person name="Gellesch M."/>
            <person name="Goldberg J."/>
            <person name="Griggs A."/>
            <person name="Gujja S."/>
            <person name="Heilman E.R."/>
            <person name="Heiman D."/>
            <person name="Hepburn T."/>
            <person name="Howarth C."/>
            <person name="Jen D."/>
            <person name="Larson L."/>
            <person name="Mehta T."/>
            <person name="Neiman D."/>
            <person name="Pearson M."/>
            <person name="Roberts A."/>
            <person name="Saif S."/>
            <person name="Shea T."/>
            <person name="Shenoy N."/>
            <person name="Sisk P."/>
            <person name="Stolte C."/>
            <person name="Sykes S."/>
            <person name="Walk T."/>
            <person name="White J."/>
            <person name="Yandava C."/>
            <person name="Haas B."/>
            <person name="Nusbaum C."/>
            <person name="Birren B."/>
        </authorList>
    </citation>
    <scope>NUCLEOTIDE SEQUENCE</scope>
    <source>
        <strain evidence="2">R3-111a-1</strain>
    </source>
</reference>
<dbReference type="HOGENOM" id="CLU_616832_0_0_1"/>
<dbReference type="RefSeq" id="XP_009224989.1">
    <property type="nucleotide sequence ID" value="XM_009226725.1"/>
</dbReference>